<accession>A0ACA9MAI2</accession>
<feature type="non-terminal residue" evidence="1">
    <location>
        <position position="436"/>
    </location>
</feature>
<comment type="caution">
    <text evidence="1">The sequence shown here is derived from an EMBL/GenBank/DDBJ whole genome shotgun (WGS) entry which is preliminary data.</text>
</comment>
<gene>
    <name evidence="1" type="ORF">RPERSI_LOCUS5103</name>
</gene>
<evidence type="ECO:0000313" key="2">
    <source>
        <dbReference type="Proteomes" id="UP000789920"/>
    </source>
</evidence>
<name>A0ACA9MAI2_9GLOM</name>
<keyword evidence="2" id="KW-1185">Reference proteome</keyword>
<reference evidence="1" key="1">
    <citation type="submission" date="2021-06" db="EMBL/GenBank/DDBJ databases">
        <authorList>
            <person name="Kallberg Y."/>
            <person name="Tangrot J."/>
            <person name="Rosling A."/>
        </authorList>
    </citation>
    <scope>NUCLEOTIDE SEQUENCE</scope>
    <source>
        <strain evidence="1">MA461A</strain>
    </source>
</reference>
<protein>
    <submittedName>
        <fullName evidence="1">7726_t:CDS:1</fullName>
    </submittedName>
</protein>
<organism evidence="1 2">
    <name type="scientific">Racocetra persica</name>
    <dbReference type="NCBI Taxonomy" id="160502"/>
    <lineage>
        <taxon>Eukaryota</taxon>
        <taxon>Fungi</taxon>
        <taxon>Fungi incertae sedis</taxon>
        <taxon>Mucoromycota</taxon>
        <taxon>Glomeromycotina</taxon>
        <taxon>Glomeromycetes</taxon>
        <taxon>Diversisporales</taxon>
        <taxon>Gigasporaceae</taxon>
        <taxon>Racocetra</taxon>
    </lineage>
</organism>
<evidence type="ECO:0000313" key="1">
    <source>
        <dbReference type="EMBL" id="CAG8579970.1"/>
    </source>
</evidence>
<dbReference type="Proteomes" id="UP000789920">
    <property type="component" value="Unassembled WGS sequence"/>
</dbReference>
<sequence>MEKINIAISGPCALGKSSVGYLLATKLNYQFIETDLFYQYLASKTSSFDEEELINILNNEEPKYLFQKGFVVVGCDSTTNILPDVEIKFYLTANFETRVDHQQKQFNLNNDMWLDIITRDSSLIKKTKKISDNIDTTYLEISEVVDLILKNTDDFEYFVQKIAGVYGVSANKVKVYQGNNNRTDIIVKHIDSKQEKYFICFNYDNKHECVDAATHGNGIIAYIIQVTERNGGLDLLLSYQGNQICVQYKDRENALTLSILKEFEFTMTHFKNSLGILVYNSKTMKTKKYLTKQAKLWLDNSSQQIIVCDEEQVVNRIKNFFENNEESELILTDFQAEKFFLNGIDSDNVHIKKIILKRSVQYSPYKKIIHCIYHFYNFLKPKEKNIIVFTGAIGSGKSTVARLFKRYLQKRRYVIYLPKEMSLQLKDELEIFYQDT</sequence>
<dbReference type="EMBL" id="CAJVQC010007484">
    <property type="protein sequence ID" value="CAG8579970.1"/>
    <property type="molecule type" value="Genomic_DNA"/>
</dbReference>
<proteinExistence type="predicted"/>